<dbReference type="SMART" id="SM00530">
    <property type="entry name" value="HTH_XRE"/>
    <property type="match status" value="1"/>
</dbReference>
<feature type="domain" description="HTH cro/C1-type" evidence="3">
    <location>
        <begin position="7"/>
        <end position="61"/>
    </location>
</feature>
<dbReference type="Pfam" id="PF01381">
    <property type="entry name" value="HTH_3"/>
    <property type="match status" value="1"/>
</dbReference>
<comment type="caution">
    <text evidence="4">The sequence shown here is derived from an EMBL/GenBank/DDBJ whole genome shotgun (WGS) entry which is preliminary data.</text>
</comment>
<proteinExistence type="predicted"/>
<keyword evidence="1" id="KW-0238">DNA-binding</keyword>
<dbReference type="PATRIC" id="fig|1423776.4.peg.1568"/>
<keyword evidence="5" id="KW-1185">Reference proteome</keyword>
<gene>
    <name evidence="4" type="ORF">FD04_GL001549</name>
</gene>
<dbReference type="CDD" id="cd00093">
    <property type="entry name" value="HTH_XRE"/>
    <property type="match status" value="1"/>
</dbReference>
<keyword evidence="2" id="KW-0472">Membrane</keyword>
<dbReference type="Proteomes" id="UP000051160">
    <property type="component" value="Unassembled WGS sequence"/>
</dbReference>
<sequence>MKLGERLQQTRLERELTQQNLATAMHVSRQTISNWETGRTYPDIDSLIGLSNYFDLSLDVLLKEDRGVTDYLKRQEVAAQLAPVSKLSTILTYLILTISLFAPMSDIWSLIILIAVVLLIILNHRLEKFTENVNGVSITTNHKAFNWPKFRWWLIALASIVTIVGIWLYIHFGQTELILIWIVVTAGGWLLIGILELLFRFNVFAS</sequence>
<dbReference type="PANTHER" id="PTHR46558">
    <property type="entry name" value="TRACRIPTIONAL REGULATORY PROTEIN-RELATED-RELATED"/>
    <property type="match status" value="1"/>
</dbReference>
<dbReference type="GO" id="GO:0003677">
    <property type="term" value="F:DNA binding"/>
    <property type="evidence" value="ECO:0007669"/>
    <property type="project" value="UniProtKB-KW"/>
</dbReference>
<feature type="transmembrane region" description="Helical" evidence="2">
    <location>
        <begin position="81"/>
        <end position="101"/>
    </location>
</feature>
<feature type="transmembrane region" description="Helical" evidence="2">
    <location>
        <begin position="152"/>
        <end position="172"/>
    </location>
</feature>
<dbReference type="SUPFAM" id="SSF47413">
    <property type="entry name" value="lambda repressor-like DNA-binding domains"/>
    <property type="match status" value="1"/>
</dbReference>
<evidence type="ECO:0000313" key="5">
    <source>
        <dbReference type="Proteomes" id="UP000051160"/>
    </source>
</evidence>
<dbReference type="EMBL" id="AZEE01000029">
    <property type="protein sequence ID" value="KRK97520.1"/>
    <property type="molecule type" value="Genomic_DNA"/>
</dbReference>
<dbReference type="PANTHER" id="PTHR46558:SF4">
    <property type="entry name" value="DNA-BIDING PHAGE PROTEIN"/>
    <property type="match status" value="1"/>
</dbReference>
<feature type="transmembrane region" description="Helical" evidence="2">
    <location>
        <begin position="178"/>
        <end position="199"/>
    </location>
</feature>
<name>A0A0R1LPN7_9LACO</name>
<evidence type="ECO:0000256" key="1">
    <source>
        <dbReference type="ARBA" id="ARBA00023125"/>
    </source>
</evidence>
<protein>
    <recommendedName>
        <fullName evidence="3">HTH cro/C1-type domain-containing protein</fullName>
    </recommendedName>
</protein>
<evidence type="ECO:0000256" key="2">
    <source>
        <dbReference type="SAM" id="Phobius"/>
    </source>
</evidence>
<dbReference type="RefSeq" id="WP_082603200.1">
    <property type="nucleotide sequence ID" value="NZ_AZEE01000029.1"/>
</dbReference>
<evidence type="ECO:0000313" key="4">
    <source>
        <dbReference type="EMBL" id="KRK97520.1"/>
    </source>
</evidence>
<dbReference type="InterPro" id="IPR001387">
    <property type="entry name" value="Cro/C1-type_HTH"/>
</dbReference>
<reference evidence="4 5" key="1">
    <citation type="journal article" date="2015" name="Genome Announc.">
        <title>Expanding the biotechnology potential of lactobacilli through comparative genomics of 213 strains and associated genera.</title>
        <authorList>
            <person name="Sun Z."/>
            <person name="Harris H.M."/>
            <person name="McCann A."/>
            <person name="Guo C."/>
            <person name="Argimon S."/>
            <person name="Zhang W."/>
            <person name="Yang X."/>
            <person name="Jeffery I.B."/>
            <person name="Cooney J.C."/>
            <person name="Kagawa T.F."/>
            <person name="Liu W."/>
            <person name="Song Y."/>
            <person name="Salvetti E."/>
            <person name="Wrobel A."/>
            <person name="Rasinkangas P."/>
            <person name="Parkhill J."/>
            <person name="Rea M.C."/>
            <person name="O'Sullivan O."/>
            <person name="Ritari J."/>
            <person name="Douillard F.P."/>
            <person name="Paul Ross R."/>
            <person name="Yang R."/>
            <person name="Briner A.E."/>
            <person name="Felis G.E."/>
            <person name="de Vos W.M."/>
            <person name="Barrangou R."/>
            <person name="Klaenhammer T.R."/>
            <person name="Caufield P.W."/>
            <person name="Cui Y."/>
            <person name="Zhang H."/>
            <person name="O'Toole P.W."/>
        </authorList>
    </citation>
    <scope>NUCLEOTIDE SEQUENCE [LARGE SCALE GENOMIC DNA]</scope>
    <source>
        <strain evidence="4 5">DSM 19909</strain>
    </source>
</reference>
<organism evidence="4 5">
    <name type="scientific">Secundilactobacillus odoratitofui DSM 19909 = JCM 15043</name>
    <dbReference type="NCBI Taxonomy" id="1423776"/>
    <lineage>
        <taxon>Bacteria</taxon>
        <taxon>Bacillati</taxon>
        <taxon>Bacillota</taxon>
        <taxon>Bacilli</taxon>
        <taxon>Lactobacillales</taxon>
        <taxon>Lactobacillaceae</taxon>
        <taxon>Secundilactobacillus</taxon>
    </lineage>
</organism>
<dbReference type="PROSITE" id="PS50943">
    <property type="entry name" value="HTH_CROC1"/>
    <property type="match status" value="1"/>
</dbReference>
<feature type="transmembrane region" description="Helical" evidence="2">
    <location>
        <begin position="107"/>
        <end position="124"/>
    </location>
</feature>
<accession>A0A0R1LPN7</accession>
<dbReference type="Gene3D" id="1.10.260.40">
    <property type="entry name" value="lambda repressor-like DNA-binding domains"/>
    <property type="match status" value="1"/>
</dbReference>
<keyword evidence="2" id="KW-1133">Transmembrane helix</keyword>
<dbReference type="InterPro" id="IPR010982">
    <property type="entry name" value="Lambda_DNA-bd_dom_sf"/>
</dbReference>
<keyword evidence="2" id="KW-0812">Transmembrane</keyword>
<dbReference type="AlphaFoldDB" id="A0A0R1LPN7"/>
<dbReference type="OrthoDB" id="9805856at2"/>
<evidence type="ECO:0000259" key="3">
    <source>
        <dbReference type="PROSITE" id="PS50943"/>
    </source>
</evidence>